<evidence type="ECO:0000256" key="1">
    <source>
        <dbReference type="SAM" id="MobiDB-lite"/>
    </source>
</evidence>
<dbReference type="RefSeq" id="XP_018035332.1">
    <property type="nucleotide sequence ID" value="XM_018180263.1"/>
</dbReference>
<organism evidence="3 4">
    <name type="scientific">Paraphaeosphaeria sporulosa</name>
    <dbReference type="NCBI Taxonomy" id="1460663"/>
    <lineage>
        <taxon>Eukaryota</taxon>
        <taxon>Fungi</taxon>
        <taxon>Dikarya</taxon>
        <taxon>Ascomycota</taxon>
        <taxon>Pezizomycotina</taxon>
        <taxon>Dothideomycetes</taxon>
        <taxon>Pleosporomycetidae</taxon>
        <taxon>Pleosporales</taxon>
        <taxon>Massarineae</taxon>
        <taxon>Didymosphaeriaceae</taxon>
        <taxon>Paraphaeosphaeria</taxon>
    </lineage>
</organism>
<feature type="transmembrane region" description="Helical" evidence="2">
    <location>
        <begin position="133"/>
        <end position="156"/>
    </location>
</feature>
<protein>
    <submittedName>
        <fullName evidence="3">Uncharacterized protein</fullName>
    </submittedName>
</protein>
<gene>
    <name evidence="3" type="ORF">CC84DRAFT_1177095</name>
</gene>
<dbReference type="GeneID" id="28763749"/>
<keyword evidence="2" id="KW-0812">Transmembrane</keyword>
<evidence type="ECO:0000256" key="2">
    <source>
        <dbReference type="SAM" id="Phobius"/>
    </source>
</evidence>
<proteinExistence type="predicted"/>
<feature type="transmembrane region" description="Helical" evidence="2">
    <location>
        <begin position="217"/>
        <end position="239"/>
    </location>
</feature>
<dbReference type="InParanoid" id="A0A177CDY2"/>
<feature type="compositionally biased region" description="Polar residues" evidence="1">
    <location>
        <begin position="35"/>
        <end position="63"/>
    </location>
</feature>
<evidence type="ECO:0000313" key="4">
    <source>
        <dbReference type="Proteomes" id="UP000077069"/>
    </source>
</evidence>
<evidence type="ECO:0000313" key="3">
    <source>
        <dbReference type="EMBL" id="OAG04967.1"/>
    </source>
</evidence>
<dbReference type="Proteomes" id="UP000077069">
    <property type="component" value="Unassembled WGS sequence"/>
</dbReference>
<accession>A0A177CDY2</accession>
<keyword evidence="4" id="KW-1185">Reference proteome</keyword>
<name>A0A177CDY2_9PLEO</name>
<feature type="region of interest" description="Disordered" evidence="1">
    <location>
        <begin position="1"/>
        <end position="70"/>
    </location>
</feature>
<sequence>MPDSQQLQHRKDGGPSTIDQWNKSIAIPGPIRGLNTPTTKNAVQKAKTNSSAPTAAMRSSSSPEILLNGSDDVRRSLNRPTFEDLREAAPTAHVVLSAAQTVTTSTLNFALHHPNFMKRYAFPFALNVFSRPLISLFPLGPLGPILAFVAVACGRFRLRQELMGGGYAALHAVGMAGVKGQALSLLGLVGLEATGSKRLRDTFNALMESNVGLRTQVIGLAIATVSTSTGALGSLGSMLGARAMSLLFKELRSFATFYGLKWAATNLQTLWRMFCTSSAVVKSSFLSYVLQRKEDGSAPEGKARVDDDAKRMRWVRSTLEQIATRIPQFPVEAVTPKLAAVLKAWDLEKESGETSGEAIDEWIEIDADDESSIWGDVEQKKRKDKVAKTPNTAAFASAGRLSVEDFSHRRSRAENAGFLEQVAREAFVKSGMSEDITARLAKMGFGAGQPWSMEVEEVDSDVDEYNDGIEVVDLGHT</sequence>
<dbReference type="OrthoDB" id="3793756at2759"/>
<keyword evidence="2" id="KW-1133">Transmembrane helix</keyword>
<keyword evidence="2" id="KW-0472">Membrane</keyword>
<dbReference type="AlphaFoldDB" id="A0A177CDY2"/>
<reference evidence="3 4" key="1">
    <citation type="submission" date="2016-05" db="EMBL/GenBank/DDBJ databases">
        <title>Comparative analysis of secretome profiles of manganese(II)-oxidizing ascomycete fungi.</title>
        <authorList>
            <consortium name="DOE Joint Genome Institute"/>
            <person name="Zeiner C.A."/>
            <person name="Purvine S.O."/>
            <person name="Zink E.M."/>
            <person name="Wu S."/>
            <person name="Pasa-Tolic L."/>
            <person name="Chaput D.L."/>
            <person name="Haridas S."/>
            <person name="Grigoriev I.V."/>
            <person name="Santelli C.M."/>
            <person name="Hansel C.M."/>
        </authorList>
    </citation>
    <scope>NUCLEOTIDE SEQUENCE [LARGE SCALE GENOMIC DNA]</scope>
    <source>
        <strain evidence="3 4">AP3s5-JAC2a</strain>
    </source>
</reference>
<dbReference type="EMBL" id="KV441553">
    <property type="protein sequence ID" value="OAG04967.1"/>
    <property type="molecule type" value="Genomic_DNA"/>
</dbReference>